<feature type="compositionally biased region" description="Gly residues" evidence="1">
    <location>
        <begin position="243"/>
        <end position="263"/>
    </location>
</feature>
<dbReference type="EMBL" id="JBFMKM010000018">
    <property type="protein sequence ID" value="KAL1296540.1"/>
    <property type="molecule type" value="Genomic_DNA"/>
</dbReference>
<evidence type="ECO:0000313" key="3">
    <source>
        <dbReference type="Proteomes" id="UP001562354"/>
    </source>
</evidence>
<accession>A0ABR3P2G9</accession>
<feature type="compositionally biased region" description="Polar residues" evidence="1">
    <location>
        <begin position="406"/>
        <end position="420"/>
    </location>
</feature>
<dbReference type="RefSeq" id="XP_069196222.1">
    <property type="nucleotide sequence ID" value="XM_069344703.1"/>
</dbReference>
<dbReference type="Proteomes" id="UP001562354">
    <property type="component" value="Unassembled WGS sequence"/>
</dbReference>
<feature type="compositionally biased region" description="Basic and acidic residues" evidence="1">
    <location>
        <begin position="375"/>
        <end position="390"/>
    </location>
</feature>
<proteinExistence type="predicted"/>
<evidence type="ECO:0000256" key="1">
    <source>
        <dbReference type="SAM" id="MobiDB-lite"/>
    </source>
</evidence>
<comment type="caution">
    <text evidence="2">The sequence shown here is derived from an EMBL/GenBank/DDBJ whole genome shotgun (WGS) entry which is preliminary data.</text>
</comment>
<feature type="compositionally biased region" description="Basic and acidic residues" evidence="1">
    <location>
        <begin position="293"/>
        <end position="308"/>
    </location>
</feature>
<feature type="compositionally biased region" description="Gly residues" evidence="1">
    <location>
        <begin position="474"/>
        <end position="487"/>
    </location>
</feature>
<organism evidence="2 3">
    <name type="scientific">Neodothiora populina</name>
    <dbReference type="NCBI Taxonomy" id="2781224"/>
    <lineage>
        <taxon>Eukaryota</taxon>
        <taxon>Fungi</taxon>
        <taxon>Dikarya</taxon>
        <taxon>Ascomycota</taxon>
        <taxon>Pezizomycotina</taxon>
        <taxon>Dothideomycetes</taxon>
        <taxon>Dothideomycetidae</taxon>
        <taxon>Dothideales</taxon>
        <taxon>Dothioraceae</taxon>
        <taxon>Neodothiora</taxon>
    </lineage>
</organism>
<reference evidence="2 3" key="1">
    <citation type="submission" date="2024-07" db="EMBL/GenBank/DDBJ databases">
        <title>Draft sequence of the Neodothiora populina.</title>
        <authorList>
            <person name="Drown D.D."/>
            <person name="Schuette U.S."/>
            <person name="Buechlein A.B."/>
            <person name="Rusch D.R."/>
            <person name="Winton L.W."/>
            <person name="Adams G.A."/>
        </authorList>
    </citation>
    <scope>NUCLEOTIDE SEQUENCE [LARGE SCALE GENOMIC DNA]</scope>
    <source>
        <strain evidence="2 3">CPC 39397</strain>
    </source>
</reference>
<sequence>METIRNAANAAASYVGYDTNEREVAGEQLGELVSDRQRDGTVGTEPISGQLGSGSAGQPYDAGNVEDLGAASSSTGHQHGLGNTVGSSTGTNSVPAGYESTSGYGNNTGSQPSTSRGIGADATQQGNHYTTTTTAGKLPGSTGIDATREVGNLSGTTHSDRNSTYSQGSTSSGGNRSHLHGQAFGSDRNFGQSGDRYLFDGNTAPGSGGRRSHNVDDFTDDNIHNEGSGHKIISELGSDAGSGKAGPGAGNTGVSGVASGLGQGKESERSRKPGFGRQASGLGSGSYGLNSGKPRESLGHQAERKVEEYAAPAGLAGAGAYGASHSGKEPLSGVRGSGVAGEPYDQGNVHDGAAASQLNRGTGLDDETYSSSTGRPHESLGQKTERKVEEYAAPAGVAGAGAYGANQSRANDSQVSQATSGMGGLSLNERQRGHDGAYDVTNAGPYGSESNTTGGIPFPGSSTTGHSTTTSGFRGHGSSGSGLGAGGLEERIAGAPVPGHEGDEECVDGHHNTHPSGERAHEDRTHKPTFLDYQHDKFGVPVARGD</sequence>
<dbReference type="GeneID" id="95973749"/>
<feature type="compositionally biased region" description="Low complexity" evidence="1">
    <location>
        <begin position="163"/>
        <end position="174"/>
    </location>
</feature>
<evidence type="ECO:0008006" key="4">
    <source>
        <dbReference type="Google" id="ProtNLM"/>
    </source>
</evidence>
<evidence type="ECO:0000313" key="2">
    <source>
        <dbReference type="EMBL" id="KAL1296540.1"/>
    </source>
</evidence>
<feature type="compositionally biased region" description="Low complexity" evidence="1">
    <location>
        <begin position="460"/>
        <end position="473"/>
    </location>
</feature>
<keyword evidence="3" id="KW-1185">Reference proteome</keyword>
<feature type="compositionally biased region" description="Polar residues" evidence="1">
    <location>
        <begin position="84"/>
        <end position="129"/>
    </location>
</feature>
<protein>
    <recommendedName>
        <fullName evidence="4">Dehydrin</fullName>
    </recommendedName>
</protein>
<name>A0ABR3P2G9_9PEZI</name>
<gene>
    <name evidence="2" type="ORF">AAFC00_000046</name>
</gene>
<feature type="compositionally biased region" description="Basic and acidic residues" evidence="1">
    <location>
        <begin position="213"/>
        <end position="233"/>
    </location>
</feature>
<feature type="compositionally biased region" description="Basic and acidic residues" evidence="1">
    <location>
        <begin position="507"/>
        <end position="526"/>
    </location>
</feature>
<feature type="region of interest" description="Disordered" evidence="1">
    <location>
        <begin position="26"/>
        <end position="528"/>
    </location>
</feature>